<reference evidence="10 11" key="1">
    <citation type="submission" date="2019-07" db="EMBL/GenBank/DDBJ databases">
        <title>Draft genome assembly of a fouling barnacle, Amphibalanus amphitrite (Darwin, 1854): The first reference genome for Thecostraca.</title>
        <authorList>
            <person name="Kim W."/>
        </authorList>
    </citation>
    <scope>NUCLEOTIDE SEQUENCE [LARGE SCALE GENOMIC DNA]</scope>
    <source>
        <strain evidence="10">SNU_AA5</strain>
        <tissue evidence="10">Soma without cirri and trophi</tissue>
    </source>
</reference>
<dbReference type="InterPro" id="IPR036250">
    <property type="entry name" value="AcylCo_DH-like_C"/>
</dbReference>
<protein>
    <submittedName>
        <fullName evidence="10">NADH-cytochrome b5 reductase 1</fullName>
    </submittedName>
</protein>
<dbReference type="Gene3D" id="1.20.140.10">
    <property type="entry name" value="Butyryl-CoA Dehydrogenase, subunit A, domain 3"/>
    <property type="match status" value="1"/>
</dbReference>
<dbReference type="InterPro" id="IPR009075">
    <property type="entry name" value="AcylCo_DH/oxidase_C"/>
</dbReference>
<dbReference type="GO" id="GO:0050660">
    <property type="term" value="F:flavin adenine dinucleotide binding"/>
    <property type="evidence" value="ECO:0007669"/>
    <property type="project" value="InterPro"/>
</dbReference>
<dbReference type="CDD" id="cd06183">
    <property type="entry name" value="cyt_b5_reduct_like"/>
    <property type="match status" value="1"/>
</dbReference>
<dbReference type="InterPro" id="IPR006089">
    <property type="entry name" value="Acyl-CoA_DH_CS"/>
</dbReference>
<dbReference type="InterPro" id="IPR039261">
    <property type="entry name" value="FNR_nucleotide-bd"/>
</dbReference>
<dbReference type="SUPFAM" id="SSF52343">
    <property type="entry name" value="Ferredoxin reductase-like, C-terminal NADP-linked domain"/>
    <property type="match status" value="1"/>
</dbReference>
<keyword evidence="4 7" id="KW-0285">Flavoprotein</keyword>
<dbReference type="SUPFAM" id="SSF63380">
    <property type="entry name" value="Riboflavin synthase domain-like"/>
    <property type="match status" value="1"/>
</dbReference>
<dbReference type="SUPFAM" id="SSF56645">
    <property type="entry name" value="Acyl-CoA dehydrogenase NM domain-like"/>
    <property type="match status" value="1"/>
</dbReference>
<comment type="similarity">
    <text evidence="3">Belongs to the acyl-CoA dehydrogenase family.</text>
</comment>
<dbReference type="InterPro" id="IPR013786">
    <property type="entry name" value="AcylCoA_DH/ox_N"/>
</dbReference>
<dbReference type="InterPro" id="IPR001433">
    <property type="entry name" value="OxRdtase_FAD/NAD-bd"/>
</dbReference>
<feature type="region of interest" description="Disordered" evidence="8">
    <location>
        <begin position="1"/>
        <end position="25"/>
    </location>
</feature>
<feature type="compositionally biased region" description="Basic and acidic residues" evidence="8">
    <location>
        <begin position="1"/>
        <end position="11"/>
    </location>
</feature>
<organism evidence="10 11">
    <name type="scientific">Amphibalanus amphitrite</name>
    <name type="common">Striped barnacle</name>
    <name type="synonym">Balanus amphitrite</name>
    <dbReference type="NCBI Taxonomy" id="1232801"/>
    <lineage>
        <taxon>Eukaryota</taxon>
        <taxon>Metazoa</taxon>
        <taxon>Ecdysozoa</taxon>
        <taxon>Arthropoda</taxon>
        <taxon>Crustacea</taxon>
        <taxon>Multicrustacea</taxon>
        <taxon>Cirripedia</taxon>
        <taxon>Thoracica</taxon>
        <taxon>Thoracicalcarea</taxon>
        <taxon>Balanomorpha</taxon>
        <taxon>Balanoidea</taxon>
        <taxon>Balanidae</taxon>
        <taxon>Amphibalaninae</taxon>
        <taxon>Amphibalanus</taxon>
    </lineage>
</organism>
<keyword evidence="6" id="KW-0560">Oxidoreductase</keyword>
<feature type="binding site" evidence="7">
    <location>
        <position position="581"/>
    </location>
    <ligand>
        <name>FAD</name>
        <dbReference type="ChEBI" id="CHEBI:57692"/>
    </ligand>
</feature>
<evidence type="ECO:0000256" key="8">
    <source>
        <dbReference type="SAM" id="MobiDB-lite"/>
    </source>
</evidence>
<evidence type="ECO:0000256" key="3">
    <source>
        <dbReference type="ARBA" id="ARBA00009347"/>
    </source>
</evidence>
<dbReference type="InterPro" id="IPR001834">
    <property type="entry name" value="CBR-like"/>
</dbReference>
<gene>
    <name evidence="10" type="primary">MCR1.1_0</name>
    <name evidence="10" type="ORF">FJT64_020571</name>
</gene>
<evidence type="ECO:0000313" key="11">
    <source>
        <dbReference type="Proteomes" id="UP000440578"/>
    </source>
</evidence>
<dbReference type="Gene3D" id="3.40.50.80">
    <property type="entry name" value="Nucleotide-binding domain of ferredoxin-NADP reductase (FNR) module"/>
    <property type="match status" value="1"/>
</dbReference>
<keyword evidence="5 7" id="KW-0274">FAD</keyword>
<dbReference type="Gene3D" id="2.40.30.10">
    <property type="entry name" value="Translation factors"/>
    <property type="match status" value="1"/>
</dbReference>
<dbReference type="PROSITE" id="PS00073">
    <property type="entry name" value="ACYL_COA_DH_2"/>
    <property type="match status" value="1"/>
</dbReference>
<dbReference type="PROSITE" id="PS51384">
    <property type="entry name" value="FAD_FR"/>
    <property type="match status" value="1"/>
</dbReference>
<feature type="binding site" evidence="7">
    <location>
        <position position="648"/>
    </location>
    <ligand>
        <name>FAD</name>
        <dbReference type="ChEBI" id="CHEBI:57692"/>
    </ligand>
</feature>
<dbReference type="InterPro" id="IPR017927">
    <property type="entry name" value="FAD-bd_FR_type"/>
</dbReference>
<sequence length="789" mass="86934">MSTVESEKPPAESEQPPAAEGKRWGSRPFWGLGTELDPDWTLTESQKELRSQLIELCRERIRPHALHCDQTYTYPRRSLSALAELRLLGLLVPRELGGLGESHACATMVLETLARYGCPSTALVYTMHLAACGILLRSHHRNDTLRDLLSRLDRDRLVGTTVHSDPASGGHFWYNIATKSRFLDGDRVRLTKFCSWVTSAGHADWYMVQVSSPTREPGDYTRYTHYLVMGDEVRANSDDWRALGMHGNMSGPMIVDGVLNRDRQIGEDGQGQINNDDGAILFLLLTASVWNGIAMACLDVAKKHVTRKTHGDVGLRVCDYPVIQDYFGGGVCSTNTSRLAVASAAAAMDAATGNADWSRFADTDFRPYAAFALWGFQLKTAAAQNVWTVSDRMLQACGGAGYKEELGLERLLRDAKAGWLMAPSNEVVRQLVGQVALLGPESLDLWEQTVNRRAVHHELDKMTQDEKEELGRRLLREAEMDRPGAHDAKQSDYQDSDFENPFHTRPPTYVSEPLVVDGAKVPAGLHPDTYTDLVLLECRQLTPHMDSYRFRFSAGAGHHGCLPGQYIQVRVQSEGQSAQERYLSPVSRPGADVVELVVRRETSGLLSAHLRGMRTGDTIAARGPCGGFEYRPGCLEHLVLLASGAGVTPCVQLVRSVAADRADTTRVTLLYHAERRDELLFETELSALAAADPRLRVVFSLSDAPEHWDGEEGFLDGAMLQRHLPPPGSGRCRLLVCGGATMTVSTLGCLRQLDYPSRALFVYGPFGADLVRKVFGRSAPLGSHAADVE</sequence>
<name>A0A6A4WMU6_AMPAM</name>
<dbReference type="InterPro" id="IPR046373">
    <property type="entry name" value="Acyl-CoA_Oxase/DH_mid-dom_sf"/>
</dbReference>
<feature type="binding site" evidence="7">
    <location>
        <position position="607"/>
    </location>
    <ligand>
        <name>FAD</name>
        <dbReference type="ChEBI" id="CHEBI:57692"/>
    </ligand>
</feature>
<dbReference type="Gene3D" id="1.10.540.10">
    <property type="entry name" value="Acyl-CoA dehydrogenase/oxidase, N-terminal domain"/>
    <property type="match status" value="1"/>
</dbReference>
<dbReference type="SUPFAM" id="SSF47203">
    <property type="entry name" value="Acyl-CoA dehydrogenase C-terminal domain-like"/>
    <property type="match status" value="1"/>
</dbReference>
<proteinExistence type="inferred from homology"/>
<dbReference type="Gene3D" id="2.40.110.10">
    <property type="entry name" value="Butyryl-CoA Dehydrogenase, subunit A, domain 2"/>
    <property type="match status" value="1"/>
</dbReference>
<dbReference type="InterPro" id="IPR008333">
    <property type="entry name" value="Cbr1-like_FAD-bd_dom"/>
</dbReference>
<dbReference type="Pfam" id="PF00441">
    <property type="entry name" value="Acyl-CoA_dh_1"/>
    <property type="match status" value="1"/>
</dbReference>
<dbReference type="InterPro" id="IPR009100">
    <property type="entry name" value="AcylCoA_DH/oxidase_NM_dom_sf"/>
</dbReference>
<evidence type="ECO:0000256" key="5">
    <source>
        <dbReference type="ARBA" id="ARBA00022827"/>
    </source>
</evidence>
<dbReference type="PANTHER" id="PTHR19370:SF184">
    <property type="entry name" value="NADH-CYTOCHROME B5 REDUCTASE-LIKE"/>
    <property type="match status" value="1"/>
</dbReference>
<accession>A0A6A4WMU6</accession>
<dbReference type="AlphaFoldDB" id="A0A6A4WMU6"/>
<evidence type="ECO:0000313" key="10">
    <source>
        <dbReference type="EMBL" id="KAF0308155.1"/>
    </source>
</evidence>
<keyword evidence="11" id="KW-1185">Reference proteome</keyword>
<dbReference type="InterPro" id="IPR037069">
    <property type="entry name" value="AcylCoA_DH/ox_N_sf"/>
</dbReference>
<comment type="similarity">
    <text evidence="2">Belongs to the flavoprotein pyridine nucleotide cytochrome reductase family.</text>
</comment>
<evidence type="ECO:0000256" key="2">
    <source>
        <dbReference type="ARBA" id="ARBA00006105"/>
    </source>
</evidence>
<comment type="cofactor">
    <cofactor evidence="1 7">
        <name>FAD</name>
        <dbReference type="ChEBI" id="CHEBI:57692"/>
    </cofactor>
</comment>
<dbReference type="GO" id="GO:0003995">
    <property type="term" value="F:acyl-CoA dehydrogenase activity"/>
    <property type="evidence" value="ECO:0007669"/>
    <property type="project" value="InterPro"/>
</dbReference>
<feature type="region of interest" description="Disordered" evidence="8">
    <location>
        <begin position="478"/>
        <end position="510"/>
    </location>
</feature>
<dbReference type="PRINTS" id="PR00406">
    <property type="entry name" value="CYTB5RDTASE"/>
</dbReference>
<dbReference type="Pfam" id="PF00970">
    <property type="entry name" value="FAD_binding_6"/>
    <property type="match status" value="1"/>
</dbReference>
<evidence type="ECO:0000259" key="9">
    <source>
        <dbReference type="PROSITE" id="PS51384"/>
    </source>
</evidence>
<dbReference type="EMBL" id="VIIS01000509">
    <property type="protein sequence ID" value="KAF0308155.1"/>
    <property type="molecule type" value="Genomic_DNA"/>
</dbReference>
<dbReference type="InterPro" id="IPR017938">
    <property type="entry name" value="Riboflavin_synthase-like_b-brl"/>
</dbReference>
<feature type="domain" description="FAD-binding FR-type" evidence="9">
    <location>
        <begin position="528"/>
        <end position="631"/>
    </location>
</feature>
<comment type="caution">
    <text evidence="10">The sequence shown here is derived from an EMBL/GenBank/DDBJ whole genome shotgun (WGS) entry which is preliminary data.</text>
</comment>
<dbReference type="OrthoDB" id="432685at2759"/>
<dbReference type="Proteomes" id="UP000440578">
    <property type="component" value="Unassembled WGS sequence"/>
</dbReference>
<feature type="compositionally biased region" description="Basic and acidic residues" evidence="8">
    <location>
        <begin position="478"/>
        <end position="492"/>
    </location>
</feature>
<evidence type="ECO:0000256" key="6">
    <source>
        <dbReference type="ARBA" id="ARBA00023002"/>
    </source>
</evidence>
<dbReference type="Pfam" id="PF00175">
    <property type="entry name" value="NAD_binding_1"/>
    <property type="match status" value="1"/>
</dbReference>
<evidence type="ECO:0000256" key="7">
    <source>
        <dbReference type="PIRSR" id="PIRSR601834-1"/>
    </source>
</evidence>
<dbReference type="PANTHER" id="PTHR19370">
    <property type="entry name" value="NADH-CYTOCHROME B5 REDUCTASE"/>
    <property type="match status" value="1"/>
</dbReference>
<dbReference type="Pfam" id="PF02771">
    <property type="entry name" value="Acyl-CoA_dh_N"/>
    <property type="match status" value="1"/>
</dbReference>
<feature type="binding site" evidence="7">
    <location>
        <position position="597"/>
    </location>
    <ligand>
        <name>FAD</name>
        <dbReference type="ChEBI" id="CHEBI:57692"/>
    </ligand>
</feature>
<evidence type="ECO:0000256" key="4">
    <source>
        <dbReference type="ARBA" id="ARBA00022630"/>
    </source>
</evidence>
<evidence type="ECO:0000256" key="1">
    <source>
        <dbReference type="ARBA" id="ARBA00001974"/>
    </source>
</evidence>